<proteinExistence type="predicted"/>
<evidence type="ECO:0000313" key="3">
    <source>
        <dbReference type="Proteomes" id="UP001604277"/>
    </source>
</evidence>
<protein>
    <submittedName>
        <fullName evidence="2">Uncharacterized protein</fullName>
    </submittedName>
</protein>
<comment type="caution">
    <text evidence="2">The sequence shown here is derived from an EMBL/GenBank/DDBJ whole genome shotgun (WGS) entry which is preliminary data.</text>
</comment>
<name>A0ABD1T5K7_9LAMI</name>
<gene>
    <name evidence="2" type="ORF">Fot_31656</name>
</gene>
<evidence type="ECO:0000313" key="2">
    <source>
        <dbReference type="EMBL" id="KAL2508009.1"/>
    </source>
</evidence>
<keyword evidence="3" id="KW-1185">Reference proteome</keyword>
<organism evidence="2 3">
    <name type="scientific">Forsythia ovata</name>
    <dbReference type="NCBI Taxonomy" id="205694"/>
    <lineage>
        <taxon>Eukaryota</taxon>
        <taxon>Viridiplantae</taxon>
        <taxon>Streptophyta</taxon>
        <taxon>Embryophyta</taxon>
        <taxon>Tracheophyta</taxon>
        <taxon>Spermatophyta</taxon>
        <taxon>Magnoliopsida</taxon>
        <taxon>eudicotyledons</taxon>
        <taxon>Gunneridae</taxon>
        <taxon>Pentapetalae</taxon>
        <taxon>asterids</taxon>
        <taxon>lamiids</taxon>
        <taxon>Lamiales</taxon>
        <taxon>Oleaceae</taxon>
        <taxon>Forsythieae</taxon>
        <taxon>Forsythia</taxon>
    </lineage>
</organism>
<dbReference type="Proteomes" id="UP001604277">
    <property type="component" value="Unassembled WGS sequence"/>
</dbReference>
<accession>A0ABD1T5K7</accession>
<dbReference type="AlphaFoldDB" id="A0ABD1T5K7"/>
<dbReference type="EMBL" id="JBFOLJ010000009">
    <property type="protein sequence ID" value="KAL2508009.1"/>
    <property type="molecule type" value="Genomic_DNA"/>
</dbReference>
<evidence type="ECO:0000256" key="1">
    <source>
        <dbReference type="SAM" id="MobiDB-lite"/>
    </source>
</evidence>
<feature type="region of interest" description="Disordered" evidence="1">
    <location>
        <begin position="92"/>
        <end position="112"/>
    </location>
</feature>
<reference evidence="3" key="1">
    <citation type="submission" date="2024-07" db="EMBL/GenBank/DDBJ databases">
        <title>Two chromosome-level genome assemblies of Korean endemic species Abeliophyllum distichum and Forsythia ovata (Oleaceae).</title>
        <authorList>
            <person name="Jang H."/>
        </authorList>
    </citation>
    <scope>NUCLEOTIDE SEQUENCE [LARGE SCALE GENOMIC DNA]</scope>
</reference>
<sequence length="112" mass="13306">MGGRVGDLLEMEYWTKDNRQGTLTESRPIVAFVRIWGRGPIRSPFISGFYANTQHWEQGRRQAHAGPVWPRPSSLYEYLVRRNWTDEIWRGWEGGTDGHERWRKSEEDDEKK</sequence>